<dbReference type="SUPFAM" id="SSF56112">
    <property type="entry name" value="Protein kinase-like (PK-like)"/>
    <property type="match status" value="1"/>
</dbReference>
<evidence type="ECO:0000313" key="2">
    <source>
        <dbReference type="EMBL" id="MCQ1949354.1"/>
    </source>
</evidence>
<dbReference type="InterPro" id="IPR011009">
    <property type="entry name" value="Kinase-like_dom_sf"/>
</dbReference>
<gene>
    <name evidence="2" type="ORF">NNX28_05345</name>
</gene>
<keyword evidence="3" id="KW-1185">Reference proteome</keyword>
<sequence>MEAVAVLAGPAMRGPLQDLLRSHGLALQRWEHLRSHHRPGGAVSALYRVQCRRTGPGPAADDALTLHLGATTGDVAAGPDVATARIAGLDLRLWFHPHDPVLRSLPWATDADAVARDVFGTGEPARLSLVAYRPLRRAVIRAQHFDEAAYLKLLPREQLPALRRRHRLLEGSGVPAPRLLPGASGPDREAVILSPLPGTSLFRLLVEDTEAAVRPEALLDLLEALPSGALDLPLRRSWADRAEDYAAAAAAVLPGEQNSIFDLARRIRGVVESAPAGPLVPVHGDFHEGNLLLSGGRVTGLLDIDGLGPGRRVDDLACLLGHLAVLAAANPTRPQLGRALADFRRVFEDAADPAALNARTAGVVLTLVSGARAANGRSRTRNAGIRLEAAQQLLRAADR</sequence>
<accession>A0ABT1NNQ3</accession>
<dbReference type="Proteomes" id="UP001206924">
    <property type="component" value="Unassembled WGS sequence"/>
</dbReference>
<evidence type="ECO:0000313" key="3">
    <source>
        <dbReference type="Proteomes" id="UP001206924"/>
    </source>
</evidence>
<name>A0ABT1NNQ3_9MICC</name>
<dbReference type="Gene3D" id="3.90.1200.10">
    <property type="match status" value="1"/>
</dbReference>
<feature type="domain" description="Aminoglycoside phosphotransferase" evidence="1">
    <location>
        <begin position="155"/>
        <end position="340"/>
    </location>
</feature>
<proteinExistence type="predicted"/>
<dbReference type="EMBL" id="JANFLP010000006">
    <property type="protein sequence ID" value="MCQ1949354.1"/>
    <property type="molecule type" value="Genomic_DNA"/>
</dbReference>
<reference evidence="2 3" key="1">
    <citation type="submission" date="2022-07" db="EMBL/GenBank/DDBJ databases">
        <title>Novel species in genus Arthrobacter.</title>
        <authorList>
            <person name="Liu Y."/>
        </authorList>
    </citation>
    <scope>NUCLEOTIDE SEQUENCE [LARGE SCALE GENOMIC DNA]</scope>
    <source>
        <strain evidence="3">zg-Y859</strain>
    </source>
</reference>
<organism evidence="2 3">
    <name type="scientific">Arthrobacter jinronghuae</name>
    <dbReference type="NCBI Taxonomy" id="2964609"/>
    <lineage>
        <taxon>Bacteria</taxon>
        <taxon>Bacillati</taxon>
        <taxon>Actinomycetota</taxon>
        <taxon>Actinomycetes</taxon>
        <taxon>Micrococcales</taxon>
        <taxon>Micrococcaceae</taxon>
        <taxon>Arthrobacter</taxon>
    </lineage>
</organism>
<dbReference type="Pfam" id="PF01636">
    <property type="entry name" value="APH"/>
    <property type="match status" value="1"/>
</dbReference>
<comment type="caution">
    <text evidence="2">The sequence shown here is derived from an EMBL/GenBank/DDBJ whole genome shotgun (WGS) entry which is preliminary data.</text>
</comment>
<dbReference type="InterPro" id="IPR002575">
    <property type="entry name" value="Aminoglycoside_PTrfase"/>
</dbReference>
<protein>
    <submittedName>
        <fullName evidence="2">Aminoglycoside phosphotransferase family protein</fullName>
    </submittedName>
</protein>
<dbReference type="RefSeq" id="WP_255865061.1">
    <property type="nucleotide sequence ID" value="NZ_CP104263.1"/>
</dbReference>
<evidence type="ECO:0000259" key="1">
    <source>
        <dbReference type="Pfam" id="PF01636"/>
    </source>
</evidence>